<keyword evidence="1" id="KW-0812">Transmembrane</keyword>
<dbReference type="CDD" id="cd00146">
    <property type="entry name" value="PKD"/>
    <property type="match status" value="2"/>
</dbReference>
<dbReference type="InterPro" id="IPR045584">
    <property type="entry name" value="Pilin-like"/>
</dbReference>
<dbReference type="PROSITE" id="PS00018">
    <property type="entry name" value="EF_HAND_1"/>
    <property type="match status" value="1"/>
</dbReference>
<dbReference type="InterPro" id="IPR013783">
    <property type="entry name" value="Ig-like_fold"/>
</dbReference>
<evidence type="ECO:0000256" key="1">
    <source>
        <dbReference type="SAM" id="Phobius"/>
    </source>
</evidence>
<evidence type="ECO:0000259" key="2">
    <source>
        <dbReference type="PROSITE" id="PS50093"/>
    </source>
</evidence>
<dbReference type="NCBIfam" id="TIGR02532">
    <property type="entry name" value="IV_pilin_GFxxxE"/>
    <property type="match status" value="1"/>
</dbReference>
<dbReference type="PROSITE" id="PS00409">
    <property type="entry name" value="PROKAR_NTER_METHYL"/>
    <property type="match status" value="1"/>
</dbReference>
<reference evidence="3" key="2">
    <citation type="submission" date="2020-09" db="EMBL/GenBank/DDBJ databases">
        <authorList>
            <person name="Sun Q."/>
            <person name="Zhou Y."/>
        </authorList>
    </citation>
    <scope>NUCLEOTIDE SEQUENCE</scope>
    <source>
        <strain evidence="3">CGMCC 1.14988</strain>
    </source>
</reference>
<evidence type="ECO:0000313" key="4">
    <source>
        <dbReference type="Proteomes" id="UP000650511"/>
    </source>
</evidence>
<dbReference type="Proteomes" id="UP000650511">
    <property type="component" value="Unassembled WGS sequence"/>
</dbReference>
<feature type="domain" description="PKD" evidence="2">
    <location>
        <begin position="323"/>
        <end position="364"/>
    </location>
</feature>
<organism evidence="3 4">
    <name type="scientific">Egicoccus halophilus</name>
    <dbReference type="NCBI Taxonomy" id="1670830"/>
    <lineage>
        <taxon>Bacteria</taxon>
        <taxon>Bacillati</taxon>
        <taxon>Actinomycetota</taxon>
        <taxon>Nitriliruptoria</taxon>
        <taxon>Egicoccales</taxon>
        <taxon>Egicoccaceae</taxon>
        <taxon>Egicoccus</taxon>
    </lineage>
</organism>
<dbReference type="RefSeq" id="WP_165404005.1">
    <property type="nucleotide sequence ID" value="NZ_BMHA01000008.1"/>
</dbReference>
<name>A0A8J3AB86_9ACTN</name>
<reference evidence="3" key="1">
    <citation type="journal article" date="2014" name="Int. J. Syst. Evol. Microbiol.">
        <title>Complete genome sequence of Corynebacterium casei LMG S-19264T (=DSM 44701T), isolated from a smear-ripened cheese.</title>
        <authorList>
            <consortium name="US DOE Joint Genome Institute (JGI-PGF)"/>
            <person name="Walter F."/>
            <person name="Albersmeier A."/>
            <person name="Kalinowski J."/>
            <person name="Ruckert C."/>
        </authorList>
    </citation>
    <scope>NUCLEOTIDE SEQUENCE</scope>
    <source>
        <strain evidence="3">CGMCC 1.14988</strain>
    </source>
</reference>
<dbReference type="PROSITE" id="PS50093">
    <property type="entry name" value="PKD"/>
    <property type="match status" value="2"/>
</dbReference>
<keyword evidence="1" id="KW-1133">Transmembrane helix</keyword>
<keyword evidence="4" id="KW-1185">Reference proteome</keyword>
<dbReference type="SMART" id="SM00089">
    <property type="entry name" value="PKD"/>
    <property type="match status" value="2"/>
</dbReference>
<protein>
    <recommendedName>
        <fullName evidence="2">PKD domain-containing protein</fullName>
    </recommendedName>
</protein>
<dbReference type="Pfam" id="PF07963">
    <property type="entry name" value="N_methyl"/>
    <property type="match status" value="1"/>
</dbReference>
<proteinExistence type="predicted"/>
<dbReference type="InterPro" id="IPR012902">
    <property type="entry name" value="N_methyl_site"/>
</dbReference>
<evidence type="ECO:0000313" key="3">
    <source>
        <dbReference type="EMBL" id="GGI07371.1"/>
    </source>
</evidence>
<dbReference type="InterPro" id="IPR022409">
    <property type="entry name" value="PKD/Chitinase_dom"/>
</dbReference>
<dbReference type="GO" id="GO:0005975">
    <property type="term" value="P:carbohydrate metabolic process"/>
    <property type="evidence" value="ECO:0007669"/>
    <property type="project" value="UniProtKB-ARBA"/>
</dbReference>
<accession>A0A8J3AB86</accession>
<dbReference type="InterPro" id="IPR018247">
    <property type="entry name" value="EF_Hand_1_Ca_BS"/>
</dbReference>
<comment type="caution">
    <text evidence="3">The sequence shown here is derived from an EMBL/GenBank/DDBJ whole genome shotgun (WGS) entry which is preliminary data.</text>
</comment>
<dbReference type="Gene3D" id="2.60.40.10">
    <property type="entry name" value="Immunoglobulins"/>
    <property type="match status" value="2"/>
</dbReference>
<dbReference type="InterPro" id="IPR035986">
    <property type="entry name" value="PKD_dom_sf"/>
</dbReference>
<dbReference type="SUPFAM" id="SSF49299">
    <property type="entry name" value="PKD domain"/>
    <property type="match status" value="2"/>
</dbReference>
<dbReference type="SUPFAM" id="SSF54523">
    <property type="entry name" value="Pili subunits"/>
    <property type="match status" value="1"/>
</dbReference>
<feature type="domain" description="PKD" evidence="2">
    <location>
        <begin position="207"/>
        <end position="288"/>
    </location>
</feature>
<dbReference type="InterPro" id="IPR000601">
    <property type="entry name" value="PKD_dom"/>
</dbReference>
<sequence>MAERPPRTGAGERGFTLVELLVVLALALVVGAAVVSSVGAAARAETRALDLRGNTDAARVAAERVRDGVRQAYGVCDVSDADRLVVWTGDTDGDDRIDADELRTYRVTAGRLERQEGVATPIVLAGGLAAGSPFSYFDREGDPLPVPLTGVALDCASTAVVEGRGGVASVGLALAGDRAPDGRTAPVVVDSRITLRNAAQADAVINPNRPPRAQFTQTCTGRQCAFDGRGSFDEDGEVVRHEWDFGDGTATATGDFPPVHVFPNDLPYLVTLTVTDDKGAVDSLTQAVLLDSGAATPAAAFTVVCASDRGCRFDASGSFDADGDISRYDWDLGDGHTASGYELDHQYAASGVYAVTLTVTDAGGRSGSQVHYANPTATPNAFAVAGLTDLSTTDGVKSGWLPIVEIEIRYADGAPAHAVRVEGQFATDTTLRSGFTNAQGRIRLQANGIASGSRTTFTVQRVGTTVPVGTRGIELRK</sequence>
<dbReference type="AlphaFoldDB" id="A0A8J3AB86"/>
<feature type="transmembrane region" description="Helical" evidence="1">
    <location>
        <begin position="20"/>
        <end position="42"/>
    </location>
</feature>
<gene>
    <name evidence="3" type="ORF">GCM10011354_23750</name>
</gene>
<dbReference type="Pfam" id="PF18911">
    <property type="entry name" value="PKD_4"/>
    <property type="match status" value="2"/>
</dbReference>
<dbReference type="EMBL" id="BMHA01000008">
    <property type="protein sequence ID" value="GGI07371.1"/>
    <property type="molecule type" value="Genomic_DNA"/>
</dbReference>
<keyword evidence="1" id="KW-0472">Membrane</keyword>